<evidence type="ECO:0000256" key="7">
    <source>
        <dbReference type="ARBA" id="ARBA00023180"/>
    </source>
</evidence>
<name>A0A1J0R436_9TRYP</name>
<feature type="compositionally biased region" description="Basic and acidic residues" evidence="9">
    <location>
        <begin position="434"/>
        <end position="447"/>
    </location>
</feature>
<feature type="compositionally biased region" description="Basic and acidic residues" evidence="9">
    <location>
        <begin position="393"/>
        <end position="406"/>
    </location>
</feature>
<keyword evidence="7" id="KW-0325">Glycoprotein</keyword>
<keyword evidence="4" id="KW-0336">GPI-anchor</keyword>
<evidence type="ECO:0000256" key="10">
    <source>
        <dbReference type="SAM" id="SignalP"/>
    </source>
</evidence>
<evidence type="ECO:0000256" key="4">
    <source>
        <dbReference type="ARBA" id="ARBA00022622"/>
    </source>
</evidence>
<feature type="signal peptide" evidence="10">
    <location>
        <begin position="1"/>
        <end position="31"/>
    </location>
</feature>
<feature type="region of interest" description="Disordered" evidence="9">
    <location>
        <begin position="195"/>
        <end position="222"/>
    </location>
</feature>
<keyword evidence="6" id="KW-0472">Membrane</keyword>
<evidence type="ECO:0000256" key="8">
    <source>
        <dbReference type="ARBA" id="ARBA00023288"/>
    </source>
</evidence>
<evidence type="ECO:0000259" key="11">
    <source>
        <dbReference type="Pfam" id="PF13206"/>
    </source>
</evidence>
<comment type="subcellular location">
    <subcellularLocation>
        <location evidence="2">Cell membrane</location>
        <topology evidence="2">Lipid-anchor</topology>
        <topology evidence="2">GPI-anchor</topology>
    </subcellularLocation>
</comment>
<keyword evidence="3" id="KW-1003">Cell membrane</keyword>
<proteinExistence type="predicted"/>
<comment type="function">
    <text evidence="1">VSG forms a coat on the surface of the parasite. The trypanosome evades the immune response of the host by expressing a series of antigenically distinct VSGs from an estimated 1000 VSG genes.</text>
</comment>
<accession>A0A1J0R436</accession>
<keyword evidence="8" id="KW-0449">Lipoprotein</keyword>
<evidence type="ECO:0000256" key="9">
    <source>
        <dbReference type="SAM" id="MobiDB-lite"/>
    </source>
</evidence>
<feature type="region of interest" description="Disordered" evidence="9">
    <location>
        <begin position="434"/>
        <end position="467"/>
    </location>
</feature>
<dbReference type="VEuPathDB" id="TriTrypDB:Tb927.9.16320"/>
<dbReference type="VEuPathDB" id="TriTrypDB:Tb427_000552000"/>
<feature type="compositionally biased region" description="Low complexity" evidence="9">
    <location>
        <begin position="449"/>
        <end position="467"/>
    </location>
</feature>
<dbReference type="InterPro" id="IPR025932">
    <property type="entry name" value="Trypano_VSG_B_N_dom"/>
</dbReference>
<dbReference type="GO" id="GO:0005886">
    <property type="term" value="C:plasma membrane"/>
    <property type="evidence" value="ECO:0007669"/>
    <property type="project" value="UniProtKB-SubCell"/>
</dbReference>
<evidence type="ECO:0000313" key="12">
    <source>
        <dbReference type="EMBL" id="APD72571.1"/>
    </source>
</evidence>
<dbReference type="EMBL" id="KX698615">
    <property type="protein sequence ID" value="APD72571.1"/>
    <property type="molecule type" value="Genomic_DNA"/>
</dbReference>
<reference evidence="12" key="1">
    <citation type="submission" date="2016-08" db="EMBL/GenBank/DDBJ databases">
        <title>VSG repertoire of Trypanosoma brucei EATRO 1125.</title>
        <authorList>
            <person name="Cross G.A."/>
        </authorList>
    </citation>
    <scope>NUCLEOTIDE SEQUENCE</scope>
    <source>
        <strain evidence="12">EATRO 1125</strain>
    </source>
</reference>
<evidence type="ECO:0000256" key="1">
    <source>
        <dbReference type="ARBA" id="ARBA00002523"/>
    </source>
</evidence>
<protein>
    <submittedName>
        <fullName evidence="12">Variant surface glycoprotein 1125.16</fullName>
    </submittedName>
</protein>
<sequence>MPSSNSKTAHLQAAVLIQLIALCLLATIVNGATNPGDNAGEFKAMCQLVKLATLKPEDAATDQEAIRDQDDLNVLNLTLAPETWQEKFGDGAEGHKWDNVKAKYEGQKQTADWQQRWDLWLSIAAKKKEKESNEKFKADYAAPKSSIARSAAAAQVAKYAEAAGKLRSAYDKEISSLNGEEKKTIVTHLTKALYNKNGEPDNKGEVPKQKFPDAQRQQDDCKGSKVGDNIRYDLMCLCAGTLAGHSKACTTTALTKAWVATSGHADTAADTIIEKCQEGAALPLTADNIEHAVNTLQSLIGIHAAGNNKGHYLGIGNACAGDDGNLCVEYDEYYKEGEAKKGTTMPWMQNMLTAAKLLRQREKKITQNERRAGEIKGLSIMAKAAIKGAQAHPESDTQKSSDEPKPTQEAISCSNHKTNATCAAANCKWDSTTEVKGEHCKPKEPKGQTDTAAGTGEGAAGTTANTTGSNSFVINKSPLLLAFLLF</sequence>
<evidence type="ECO:0000256" key="6">
    <source>
        <dbReference type="ARBA" id="ARBA00023136"/>
    </source>
</evidence>
<dbReference type="Pfam" id="PF13206">
    <property type="entry name" value="VSG_B"/>
    <property type="match status" value="1"/>
</dbReference>
<dbReference type="VEuPathDB" id="TriTrypDB:Tbg.972.2.4430"/>
<evidence type="ECO:0000256" key="5">
    <source>
        <dbReference type="ARBA" id="ARBA00022729"/>
    </source>
</evidence>
<dbReference type="GO" id="GO:0098552">
    <property type="term" value="C:side of membrane"/>
    <property type="evidence" value="ECO:0007669"/>
    <property type="project" value="UniProtKB-KW"/>
</dbReference>
<feature type="domain" description="Trypanosome variant surface glycoprotein B-type N-terminal" evidence="11">
    <location>
        <begin position="21"/>
        <end position="376"/>
    </location>
</feature>
<keyword evidence="5 10" id="KW-0732">Signal</keyword>
<feature type="chain" id="PRO_5012249799" evidence="10">
    <location>
        <begin position="32"/>
        <end position="486"/>
    </location>
</feature>
<dbReference type="SUPFAM" id="SSF118251">
    <property type="entry name" value="Variant surface glycoprotein MITAT 1.2, VSG 221, C-terminal domain"/>
    <property type="match status" value="1"/>
</dbReference>
<dbReference type="AlphaFoldDB" id="A0A1J0R436"/>
<dbReference type="InterPro" id="IPR027446">
    <property type="entry name" value="VSG_C_dom_sf"/>
</dbReference>
<feature type="region of interest" description="Disordered" evidence="9">
    <location>
        <begin position="386"/>
        <end position="412"/>
    </location>
</feature>
<evidence type="ECO:0000256" key="2">
    <source>
        <dbReference type="ARBA" id="ARBA00004609"/>
    </source>
</evidence>
<evidence type="ECO:0000256" key="3">
    <source>
        <dbReference type="ARBA" id="ARBA00022475"/>
    </source>
</evidence>
<feature type="compositionally biased region" description="Basic and acidic residues" evidence="9">
    <location>
        <begin position="198"/>
        <end position="222"/>
    </location>
</feature>
<organism evidence="12">
    <name type="scientific">Trypanosoma brucei</name>
    <dbReference type="NCBI Taxonomy" id="5691"/>
    <lineage>
        <taxon>Eukaryota</taxon>
        <taxon>Discoba</taxon>
        <taxon>Euglenozoa</taxon>
        <taxon>Kinetoplastea</taxon>
        <taxon>Metakinetoplastina</taxon>
        <taxon>Trypanosomatida</taxon>
        <taxon>Trypanosomatidae</taxon>
        <taxon>Trypanosoma</taxon>
    </lineage>
</organism>